<accession>A0A455T3L6</accession>
<sequence>MDAKDARLTVVLACPLQVARLTASAGLAGGDVSARWLEYVRYLMGPGWGLPGKGESHV</sequence>
<evidence type="ECO:0000313" key="1">
    <source>
        <dbReference type="EMBL" id="BBH93085.1"/>
    </source>
</evidence>
<proteinExistence type="predicted"/>
<gene>
    <name evidence="1" type="ORF">KTA_12840</name>
</gene>
<reference evidence="1" key="1">
    <citation type="submission" date="2018-12" db="EMBL/GenBank/DDBJ databases">
        <title>Novel natural products biosynthetic potential of the class Ktedonobacteria.</title>
        <authorList>
            <person name="Zheng Y."/>
            <person name="Saitou A."/>
            <person name="Wang C.M."/>
            <person name="Toyoda A."/>
            <person name="Minakuchi Y."/>
            <person name="Sekiguchi Y."/>
            <person name="Ueda K."/>
            <person name="Takano H."/>
            <person name="Sakai Y."/>
            <person name="Yokota A."/>
            <person name="Yabe S."/>
        </authorList>
    </citation>
    <scope>NUCLEOTIDE SEQUENCE</scope>
    <source>
        <strain evidence="1">A3-2</strain>
    </source>
</reference>
<protein>
    <submittedName>
        <fullName evidence="1">Uncharacterized protein</fullName>
    </submittedName>
</protein>
<name>A0A455T3L6_9CHLR</name>
<dbReference type="AlphaFoldDB" id="A0A455T3L6"/>
<dbReference type="EMBL" id="AP019377">
    <property type="protein sequence ID" value="BBH93085.1"/>
    <property type="molecule type" value="Genomic_DNA"/>
</dbReference>
<organism evidence="1">
    <name type="scientific">Thermogemmatispora argillosa</name>
    <dbReference type="NCBI Taxonomy" id="2045280"/>
    <lineage>
        <taxon>Bacteria</taxon>
        <taxon>Bacillati</taxon>
        <taxon>Chloroflexota</taxon>
        <taxon>Ktedonobacteria</taxon>
        <taxon>Thermogemmatisporales</taxon>
        <taxon>Thermogemmatisporaceae</taxon>
        <taxon>Thermogemmatispora</taxon>
    </lineage>
</organism>